<dbReference type="RefSeq" id="WP_322540249.1">
    <property type="nucleotide sequence ID" value="NZ_JAOBTW010000024.1"/>
</dbReference>
<comment type="caution">
    <text evidence="1">The sequence shown here is derived from an EMBL/GenBank/DDBJ whole genome shotgun (WGS) entry which is preliminary data.</text>
</comment>
<evidence type="ECO:0000313" key="1">
    <source>
        <dbReference type="EMBL" id="MDZ7283804.1"/>
    </source>
</evidence>
<organism evidence="1 2">
    <name type="scientific">Sphingomonas sanguinis</name>
    <dbReference type="NCBI Taxonomy" id="33051"/>
    <lineage>
        <taxon>Bacteria</taxon>
        <taxon>Pseudomonadati</taxon>
        <taxon>Pseudomonadota</taxon>
        <taxon>Alphaproteobacteria</taxon>
        <taxon>Sphingomonadales</taxon>
        <taxon>Sphingomonadaceae</taxon>
        <taxon>Sphingomonas</taxon>
    </lineage>
</organism>
<dbReference type="Proteomes" id="UP001292182">
    <property type="component" value="Unassembled WGS sequence"/>
</dbReference>
<evidence type="ECO:0008006" key="3">
    <source>
        <dbReference type="Google" id="ProtNLM"/>
    </source>
</evidence>
<proteinExistence type="predicted"/>
<evidence type="ECO:0000313" key="2">
    <source>
        <dbReference type="Proteomes" id="UP001292182"/>
    </source>
</evidence>
<keyword evidence="2" id="KW-1185">Reference proteome</keyword>
<sequence>MRWWGLAVIGTLAVSGCVTTGGDKPLLSKRAFHRLAARCGVTPTEFGKARSGLPYVRFRYADAALESDVRAAPSVDCVAKALKAYRYQYYGPDPDPARPGT</sequence>
<accession>A0ABU5LV68</accession>
<dbReference type="PROSITE" id="PS51257">
    <property type="entry name" value="PROKAR_LIPOPROTEIN"/>
    <property type="match status" value="1"/>
</dbReference>
<gene>
    <name evidence="1" type="ORF">N4G62_17385</name>
</gene>
<dbReference type="EMBL" id="JAOBTW010000024">
    <property type="protein sequence ID" value="MDZ7283804.1"/>
    <property type="molecule type" value="Genomic_DNA"/>
</dbReference>
<name>A0ABU5LV68_9SPHN</name>
<protein>
    <recommendedName>
        <fullName evidence="3">Lipoprotein</fullName>
    </recommendedName>
</protein>
<reference evidence="2" key="1">
    <citation type="submission" date="2023-07" db="EMBL/GenBank/DDBJ databases">
        <title>Whole genome sequence analysis of rice epiphytic Sphingomonas sanguinis OsEp_Plm_15B2.</title>
        <authorList>
            <person name="Sahu K.P."/>
            <person name="Asharani P."/>
            <person name="Reddy B."/>
            <person name="Kumar A."/>
        </authorList>
    </citation>
    <scope>NUCLEOTIDE SEQUENCE [LARGE SCALE GENOMIC DNA]</scope>
    <source>
        <strain evidence="2">OsEp_Plm_15B2</strain>
    </source>
</reference>